<evidence type="ECO:0000259" key="6">
    <source>
        <dbReference type="PROSITE" id="PS51720"/>
    </source>
</evidence>
<evidence type="ECO:0000313" key="8">
    <source>
        <dbReference type="Proteomes" id="UP000424527"/>
    </source>
</evidence>
<evidence type="ECO:0000256" key="1">
    <source>
        <dbReference type="ARBA" id="ARBA00008535"/>
    </source>
</evidence>
<comment type="similarity">
    <text evidence="1">Belongs to the TRAFAC class TrmE-Era-EngA-EngB-Septin-like GTPase superfamily. AIG1/Toc34/Toc159-like paraseptin GTPase family. IAN subfamily.</text>
</comment>
<organism evidence="7 8">
    <name type="scientific">Larimichthys crocea</name>
    <name type="common">Large yellow croaker</name>
    <name type="synonym">Pseudosciaena crocea</name>
    <dbReference type="NCBI Taxonomy" id="215358"/>
    <lineage>
        <taxon>Eukaryota</taxon>
        <taxon>Metazoa</taxon>
        <taxon>Chordata</taxon>
        <taxon>Craniata</taxon>
        <taxon>Vertebrata</taxon>
        <taxon>Euteleostomi</taxon>
        <taxon>Actinopterygii</taxon>
        <taxon>Neopterygii</taxon>
        <taxon>Teleostei</taxon>
        <taxon>Neoteleostei</taxon>
        <taxon>Acanthomorphata</taxon>
        <taxon>Eupercaria</taxon>
        <taxon>Sciaenidae</taxon>
        <taxon>Larimichthys</taxon>
    </lineage>
</organism>
<feature type="coiled-coil region" evidence="4">
    <location>
        <begin position="520"/>
        <end position="547"/>
    </location>
</feature>
<evidence type="ECO:0000313" key="7">
    <source>
        <dbReference type="EMBL" id="KAE8279179.1"/>
    </source>
</evidence>
<dbReference type="InterPro" id="IPR045058">
    <property type="entry name" value="GIMA/IAN/Toc"/>
</dbReference>
<dbReference type="PROSITE" id="PS51720">
    <property type="entry name" value="G_AIG1"/>
    <property type="match status" value="2"/>
</dbReference>
<feature type="region of interest" description="Disordered" evidence="5">
    <location>
        <begin position="1088"/>
        <end position="1125"/>
    </location>
</feature>
<dbReference type="GO" id="GO:0005525">
    <property type="term" value="F:GTP binding"/>
    <property type="evidence" value="ECO:0007669"/>
    <property type="project" value="UniProtKB-KW"/>
</dbReference>
<sequence>MDTSDKTGSPAIDANGDYPVRCTEEALLPFFTDESLQITMNSKNPPASDIAAPALPELRLVLLGRKGAGKSAAGNTILGGGFESGKPTEECVKRRADVEGRKVTVVDTPGWEWYYPLNSTPNWVRRETLRSVSLCPSGPHAVLLVVRSCASVTEAYIKEIEEHLEPLGKEVWEHTMLLFTRGDELGLVSMEQRILTSGPALHRLLQKCGKRYHVVDNRSKGDGTQVKELIRKLEVMVHGKKDGRSHLEMDSTVLLGLEADGKRRARERRKKQRQMEEQMQRGTIKAALMSDGLQSSELDAHQSFSKAPRRLPEVRLVLLGERETGKSSAGNTILGQTGFFHAGAVTEECNRQQAEVAMRVVTVVDTPGWEGGVAGATPERVKREIINSVALCPPGPHAVLLTLRVDTLVTMGHVREHLELLGEGVWRHTILLFTHGDQLREGVDIKQHIQGGGRDLQWLLEKCRGRYHVISSVDGGGRGNGASSEVTELLQKVEKMAAMNRCEAFSGMVQEVRDLSRQKNEKFTQRLKEMGDKILRQEAELKNIRDREMKSIRWFFDRKKKVKSPGKADIQREEEEDEDRRIDERKNDIGELEDRMRWLTEDKEREIQDLSIEKERLRVELNQNERERDKAMINLELKEREIEDLKERIDEQQLKLLDLECASVENEHERKQREDAIRTTKQEWMSRVKKLEENIERQEKEKADMMEELGSLKTEMDETKRHYDNILERKTQEKNRAMAEMEEKLIAEVIKLHEKDKELEELRKKASAEKQISLDSIKQMEKNIEEMKSRHKKEKEAEMQSMKQEHQEETARKISDIEKMMDTMKVQHNEEINRKLKDNAENLERIKQQRENEIREIQQEKQREVTELKEQFAKQTEEQTQRKKREIAELEESYHVQMEEKMLENEKEKEIIHLNHNKDLAQRMQEKEKEVEVLKLQHQEEMVRKMKEMEKVMEARRAEHQEEIDRKVTEKEEDVKTVQREYSDKLRELDQERQREIKELKQQFAEETGKQLQERQRQMRELERKHAAQIEEKVLENKKEKEAMSENYEKYMQQRDRLIEELKCQHVDEIKGKIQESDKEKETIVTKLKKEMQEKERETEQMKLKLREKEEKETDHFNYKKEMEQRLEEKEKEIEEMKLKIEETNEKLQEKKEKETDHFSYKKEMEQRLEEKEKEIEEMKLKMKETNEKLQEKEEKETYHFNYKKEMEQRLEEKEEEIEEIKFKLEEKEEKETENLKNKKEMEQDWRKEEEKQRY</sequence>
<evidence type="ECO:0000256" key="4">
    <source>
        <dbReference type="SAM" id="Coils"/>
    </source>
</evidence>
<feature type="region of interest" description="Disordered" evidence="5">
    <location>
        <begin position="1148"/>
        <end position="1167"/>
    </location>
</feature>
<accession>A0A6G0HIV9</accession>
<evidence type="ECO:0000256" key="5">
    <source>
        <dbReference type="SAM" id="MobiDB-lite"/>
    </source>
</evidence>
<evidence type="ECO:0000256" key="2">
    <source>
        <dbReference type="ARBA" id="ARBA00022741"/>
    </source>
</evidence>
<gene>
    <name evidence="7" type="ORF">D5F01_LYC22765</name>
</gene>
<dbReference type="Gene3D" id="3.40.50.300">
    <property type="entry name" value="P-loop containing nucleotide triphosphate hydrolases"/>
    <property type="match status" value="2"/>
</dbReference>
<dbReference type="SUPFAM" id="SSF52540">
    <property type="entry name" value="P-loop containing nucleoside triphosphate hydrolases"/>
    <property type="match status" value="2"/>
</dbReference>
<feature type="region of interest" description="Disordered" evidence="5">
    <location>
        <begin position="954"/>
        <end position="977"/>
    </location>
</feature>
<feature type="region of interest" description="Disordered" evidence="5">
    <location>
        <begin position="1223"/>
        <end position="1255"/>
    </location>
</feature>
<comment type="caution">
    <text evidence="7">The sequence shown here is derived from an EMBL/GenBank/DDBJ whole genome shotgun (WGS) entry which is preliminary data.</text>
</comment>
<protein>
    <submittedName>
        <fullName evidence="7">GTPase IMAP family member 8 Immune-associated nucleotide-binding protein 9</fullName>
    </submittedName>
</protein>
<dbReference type="PANTHER" id="PTHR10903:SF148">
    <property type="entry name" value="LEUCINE-RICH REPEAT-CONTAINING PROTEIN DDB_G0290503"/>
    <property type="match status" value="1"/>
</dbReference>
<keyword evidence="8" id="KW-1185">Reference proteome</keyword>
<dbReference type="AlphaFoldDB" id="A0A6G0HIV9"/>
<name>A0A6G0HIV9_LARCR</name>
<dbReference type="InterPro" id="IPR006703">
    <property type="entry name" value="G_AIG1"/>
</dbReference>
<dbReference type="Pfam" id="PF04548">
    <property type="entry name" value="AIG1"/>
    <property type="match status" value="2"/>
</dbReference>
<dbReference type="Proteomes" id="UP000424527">
    <property type="component" value="Unassembled WGS sequence"/>
</dbReference>
<dbReference type="FunFam" id="3.40.50.300:FF:002274">
    <property type="entry name" value="Si:dkeyp-69e1.8"/>
    <property type="match status" value="1"/>
</dbReference>
<dbReference type="InterPro" id="IPR027417">
    <property type="entry name" value="P-loop_NTPase"/>
</dbReference>
<proteinExistence type="inferred from homology"/>
<reference evidence="7 8" key="1">
    <citation type="submission" date="2019-07" db="EMBL/GenBank/DDBJ databases">
        <title>Chromosome genome assembly for large yellow croaker.</title>
        <authorList>
            <person name="Xiao S."/>
        </authorList>
    </citation>
    <scope>NUCLEOTIDE SEQUENCE [LARGE SCALE GENOMIC DNA]</scope>
    <source>
        <strain evidence="7">JMULYC20181020</strain>
        <tissue evidence="7">Muscle</tissue>
    </source>
</reference>
<dbReference type="FunFam" id="3.40.50.300:FF:001809">
    <property type="entry name" value="Si:ch1073-365p7.2"/>
    <property type="match status" value="1"/>
</dbReference>
<dbReference type="PANTHER" id="PTHR10903">
    <property type="entry name" value="GTPASE, IMAP FAMILY MEMBER-RELATED"/>
    <property type="match status" value="1"/>
</dbReference>
<feature type="domain" description="AIG1-type G" evidence="6">
    <location>
        <begin position="55"/>
        <end position="255"/>
    </location>
</feature>
<feature type="domain" description="AIG1-type G" evidence="6">
    <location>
        <begin position="311"/>
        <end position="514"/>
    </location>
</feature>
<keyword evidence="4" id="KW-0175">Coiled coil</keyword>
<keyword evidence="2" id="KW-0547">Nucleotide-binding</keyword>
<keyword evidence="3" id="KW-0342">GTP-binding</keyword>
<feature type="region of interest" description="Disordered" evidence="5">
    <location>
        <begin position="785"/>
        <end position="810"/>
    </location>
</feature>
<dbReference type="EMBL" id="REGW02000023">
    <property type="protein sequence ID" value="KAE8279179.1"/>
    <property type="molecule type" value="Genomic_DNA"/>
</dbReference>
<evidence type="ECO:0000256" key="3">
    <source>
        <dbReference type="ARBA" id="ARBA00023134"/>
    </source>
</evidence>